<comment type="caution">
    <text evidence="3">The sequence shown here is derived from an EMBL/GenBank/DDBJ whole genome shotgun (WGS) entry which is preliminary data.</text>
</comment>
<evidence type="ECO:0000313" key="3">
    <source>
        <dbReference type="EMBL" id="OYD56706.1"/>
    </source>
</evidence>
<dbReference type="RefSeq" id="WP_094253721.1">
    <property type="nucleotide sequence ID" value="NZ_JBHLXL010000002.1"/>
</dbReference>
<proteinExistence type="predicted"/>
<keyword evidence="2" id="KW-0812">Transmembrane</keyword>
<evidence type="ECO:0000313" key="4">
    <source>
        <dbReference type="Proteomes" id="UP000215059"/>
    </source>
</evidence>
<protein>
    <submittedName>
        <fullName evidence="3">Uncharacterized protein</fullName>
    </submittedName>
</protein>
<keyword evidence="2" id="KW-1133">Transmembrane helix</keyword>
<reference evidence="3 4" key="1">
    <citation type="submission" date="2017-07" db="EMBL/GenBank/DDBJ databases">
        <title>Fictibacillus sp. nov. GDSW-R2A3 Genome sequencing and assembly.</title>
        <authorList>
            <person name="Mayilraj S."/>
        </authorList>
    </citation>
    <scope>NUCLEOTIDE SEQUENCE [LARGE SCALE GENOMIC DNA]</scope>
    <source>
        <strain evidence="3 4">GDSW-R2A3</strain>
    </source>
</reference>
<dbReference type="EMBL" id="NOII01000011">
    <property type="protein sequence ID" value="OYD56706.1"/>
    <property type="molecule type" value="Genomic_DNA"/>
</dbReference>
<feature type="region of interest" description="Disordered" evidence="1">
    <location>
        <begin position="279"/>
        <end position="298"/>
    </location>
</feature>
<gene>
    <name evidence="3" type="ORF">CGZ90_17000</name>
</gene>
<keyword evidence="4" id="KW-1185">Reference proteome</keyword>
<evidence type="ECO:0000256" key="1">
    <source>
        <dbReference type="SAM" id="MobiDB-lite"/>
    </source>
</evidence>
<dbReference type="AlphaFoldDB" id="A0A235F5X9"/>
<dbReference type="Proteomes" id="UP000215059">
    <property type="component" value="Unassembled WGS sequence"/>
</dbReference>
<evidence type="ECO:0000256" key="2">
    <source>
        <dbReference type="SAM" id="Phobius"/>
    </source>
</evidence>
<organism evidence="3 4">
    <name type="scientific">Fictibacillus aquaticus</name>
    <dbReference type="NCBI Taxonomy" id="2021314"/>
    <lineage>
        <taxon>Bacteria</taxon>
        <taxon>Bacillati</taxon>
        <taxon>Bacillota</taxon>
        <taxon>Bacilli</taxon>
        <taxon>Bacillales</taxon>
        <taxon>Fictibacillaceae</taxon>
        <taxon>Fictibacillus</taxon>
    </lineage>
</organism>
<sequence>MIEFIRGAIVIIMAAIVYAVYGSIKRKKARDIASKVPIPDHLGVNASLQLEKSVMALKMALTEDYQSKIKKRYFAEHPKTNEDSYNHYFFELQRFFLMCSLAKNVPMFSEKADEIWHEMIMFTKDYETFCQQFCGQHIHHTPNDTFKPDPSGRAWFDLLYTELFHHTAYSEFVWGRFFKSPLSKETIEDFLKCSHADLKEKYFRKNADKQLVQEIIDSLKRKIKVNVHKTKQNYTPKRVVEEVGNAPLIAEAMIFTSYKHHHDYSNQMKAVYGQQPVTYSSKNKSTDSSSSCYSSCTSDSCCSSGCGGGD</sequence>
<feature type="transmembrane region" description="Helical" evidence="2">
    <location>
        <begin position="6"/>
        <end position="24"/>
    </location>
</feature>
<dbReference type="OrthoDB" id="71172at2"/>
<keyword evidence="2" id="KW-0472">Membrane</keyword>
<name>A0A235F5X9_9BACL</name>
<accession>A0A235F5X9</accession>